<dbReference type="EMBL" id="JBHTIS010002234">
    <property type="protein sequence ID" value="MFD1049531.1"/>
    <property type="molecule type" value="Genomic_DNA"/>
</dbReference>
<name>A0ABW3MG93_9PSEU</name>
<sequence length="99" mass="10320">IGYTAQAVDFSNYAFTTKTVEIDKIVLEVMASLVAGPELAVLATMTIKFCDMSTSVPELHVHVNEVLVSSHDKVAERGRGAGVAGFPAVAHHAPGAPGT</sequence>
<evidence type="ECO:0000313" key="2">
    <source>
        <dbReference type="Proteomes" id="UP001597045"/>
    </source>
</evidence>
<reference evidence="2" key="1">
    <citation type="journal article" date="2019" name="Int. J. Syst. Evol. Microbiol.">
        <title>The Global Catalogue of Microorganisms (GCM) 10K type strain sequencing project: providing services to taxonomists for standard genome sequencing and annotation.</title>
        <authorList>
            <consortium name="The Broad Institute Genomics Platform"/>
            <consortium name="The Broad Institute Genome Sequencing Center for Infectious Disease"/>
            <person name="Wu L."/>
            <person name="Ma J."/>
        </authorList>
    </citation>
    <scope>NUCLEOTIDE SEQUENCE [LARGE SCALE GENOMIC DNA]</scope>
    <source>
        <strain evidence="2">JCM 31486</strain>
    </source>
</reference>
<protein>
    <submittedName>
        <fullName evidence="1">Uncharacterized protein</fullName>
    </submittedName>
</protein>
<evidence type="ECO:0000313" key="1">
    <source>
        <dbReference type="EMBL" id="MFD1049531.1"/>
    </source>
</evidence>
<keyword evidence="2" id="KW-1185">Reference proteome</keyword>
<proteinExistence type="predicted"/>
<comment type="caution">
    <text evidence="1">The sequence shown here is derived from an EMBL/GenBank/DDBJ whole genome shotgun (WGS) entry which is preliminary data.</text>
</comment>
<gene>
    <name evidence="1" type="ORF">ACFQ1S_30350</name>
</gene>
<organism evidence="1 2">
    <name type="scientific">Kibdelosporangium lantanae</name>
    <dbReference type="NCBI Taxonomy" id="1497396"/>
    <lineage>
        <taxon>Bacteria</taxon>
        <taxon>Bacillati</taxon>
        <taxon>Actinomycetota</taxon>
        <taxon>Actinomycetes</taxon>
        <taxon>Pseudonocardiales</taxon>
        <taxon>Pseudonocardiaceae</taxon>
        <taxon>Kibdelosporangium</taxon>
    </lineage>
</organism>
<dbReference type="Proteomes" id="UP001597045">
    <property type="component" value="Unassembled WGS sequence"/>
</dbReference>
<accession>A0ABW3MG93</accession>
<feature type="non-terminal residue" evidence="1">
    <location>
        <position position="1"/>
    </location>
</feature>